<reference evidence="5 6" key="1">
    <citation type="journal article" date="2014" name="Antonie Van Leeuwenhoek">
        <title>Hyphomonas beringensis sp. nov. and Hyphomonas chukchiensis sp. nov., isolated from surface seawater of the Bering Sea and Chukchi Sea.</title>
        <authorList>
            <person name="Li C."/>
            <person name="Lai Q."/>
            <person name="Li G."/>
            <person name="Dong C."/>
            <person name="Wang J."/>
            <person name="Liao Y."/>
            <person name="Shao Z."/>
        </authorList>
    </citation>
    <scope>NUCLEOTIDE SEQUENCE [LARGE SCALE GENOMIC DNA]</scope>
    <source>
        <strain evidence="5 6">MHS-3</strain>
    </source>
</reference>
<dbReference type="InterPro" id="IPR011991">
    <property type="entry name" value="ArsR-like_HTH"/>
</dbReference>
<dbReference type="EMBL" id="ARYH01000001">
    <property type="protein sequence ID" value="KCZ84081.1"/>
    <property type="molecule type" value="Genomic_DNA"/>
</dbReference>
<dbReference type="CDD" id="cd00090">
    <property type="entry name" value="HTH_ARSR"/>
    <property type="match status" value="1"/>
</dbReference>
<dbReference type="eggNOG" id="COG1522">
    <property type="taxonomic scope" value="Bacteria"/>
</dbReference>
<evidence type="ECO:0000313" key="5">
    <source>
        <dbReference type="EMBL" id="KCZ84081.1"/>
    </source>
</evidence>
<dbReference type="InterPro" id="IPR036390">
    <property type="entry name" value="WH_DNA-bd_sf"/>
</dbReference>
<dbReference type="GO" id="GO:0006355">
    <property type="term" value="P:regulation of DNA-templated transcription"/>
    <property type="evidence" value="ECO:0007669"/>
    <property type="project" value="UniProtKB-ARBA"/>
</dbReference>
<dbReference type="InterPro" id="IPR019885">
    <property type="entry name" value="Tscrpt_reg_HTH_AsnC-type_CS"/>
</dbReference>
<gene>
    <name evidence="5" type="ORF">HAD_00340</name>
</gene>
<dbReference type="SUPFAM" id="SSF46785">
    <property type="entry name" value="Winged helix' DNA-binding domain"/>
    <property type="match status" value="1"/>
</dbReference>
<comment type="caution">
    <text evidence="5">The sequence shown here is derived from an EMBL/GenBank/DDBJ whole genome shotgun (WGS) entry which is preliminary data.</text>
</comment>
<dbReference type="InterPro" id="IPR019888">
    <property type="entry name" value="Tscrpt_reg_AsnC-like"/>
</dbReference>
<dbReference type="Gene3D" id="1.10.10.10">
    <property type="entry name" value="Winged helix-like DNA-binding domain superfamily/Winged helix DNA-binding domain"/>
    <property type="match status" value="1"/>
</dbReference>
<dbReference type="STRING" id="1280949.HAD_00340"/>
<dbReference type="SMART" id="SM00344">
    <property type="entry name" value="HTH_ASNC"/>
    <property type="match status" value="1"/>
</dbReference>
<evidence type="ECO:0000256" key="1">
    <source>
        <dbReference type="ARBA" id="ARBA00023015"/>
    </source>
</evidence>
<dbReference type="Pfam" id="PF13412">
    <property type="entry name" value="HTH_24"/>
    <property type="match status" value="1"/>
</dbReference>
<sequence length="182" mass="20409">MGMWAKGAELRRILLVNWHNMPILVYMDAIDARIIRALQRDGRLTNLELAEEVGLSPSPCLRRVRNLEAAGVIQGYTALVDQKACGYPITCLVRIRLANHSQENVQAFEKKIAETEAILDCYLMTGGADYELRIVARSLDDYEQLVRHTIQKLPGIASIETSFAYGVVKKSRILPVRVEKGA</sequence>
<dbReference type="AlphaFoldDB" id="A0A069E854"/>
<dbReference type="PANTHER" id="PTHR30154">
    <property type="entry name" value="LEUCINE-RESPONSIVE REGULATORY PROTEIN"/>
    <property type="match status" value="1"/>
</dbReference>
<feature type="domain" description="HTH asnC-type" evidence="4">
    <location>
        <begin position="27"/>
        <end position="88"/>
    </location>
</feature>
<dbReference type="FunFam" id="1.10.10.10:FF:000186">
    <property type="entry name" value="AsnC family transcriptional regulator"/>
    <property type="match status" value="1"/>
</dbReference>
<dbReference type="Proteomes" id="UP000027446">
    <property type="component" value="Unassembled WGS sequence"/>
</dbReference>
<dbReference type="InterPro" id="IPR000485">
    <property type="entry name" value="AsnC-type_HTH_dom"/>
</dbReference>
<dbReference type="PROSITE" id="PS50956">
    <property type="entry name" value="HTH_ASNC_2"/>
    <property type="match status" value="1"/>
</dbReference>
<organism evidence="5 6">
    <name type="scientific">Hyphomonas adhaerens MHS-3</name>
    <dbReference type="NCBI Taxonomy" id="1280949"/>
    <lineage>
        <taxon>Bacteria</taxon>
        <taxon>Pseudomonadati</taxon>
        <taxon>Pseudomonadota</taxon>
        <taxon>Alphaproteobacteria</taxon>
        <taxon>Hyphomonadales</taxon>
        <taxon>Hyphomonadaceae</taxon>
        <taxon>Hyphomonas</taxon>
    </lineage>
</organism>
<dbReference type="GO" id="GO:0043565">
    <property type="term" value="F:sequence-specific DNA binding"/>
    <property type="evidence" value="ECO:0007669"/>
    <property type="project" value="InterPro"/>
</dbReference>
<dbReference type="PROSITE" id="PS00519">
    <property type="entry name" value="HTH_ASNC_1"/>
    <property type="match status" value="1"/>
</dbReference>
<name>A0A069E854_9PROT</name>
<accession>A0A069E854</accession>
<evidence type="ECO:0000256" key="2">
    <source>
        <dbReference type="ARBA" id="ARBA00023125"/>
    </source>
</evidence>
<keyword evidence="6" id="KW-1185">Reference proteome</keyword>
<proteinExistence type="predicted"/>
<evidence type="ECO:0000256" key="3">
    <source>
        <dbReference type="ARBA" id="ARBA00023163"/>
    </source>
</evidence>
<keyword evidence="2" id="KW-0238">DNA-binding</keyword>
<dbReference type="InterPro" id="IPR019887">
    <property type="entry name" value="Tscrpt_reg_AsnC/Lrp_C"/>
</dbReference>
<dbReference type="SUPFAM" id="SSF54909">
    <property type="entry name" value="Dimeric alpha+beta barrel"/>
    <property type="match status" value="1"/>
</dbReference>
<dbReference type="PRINTS" id="PR00033">
    <property type="entry name" value="HTHASNC"/>
</dbReference>
<keyword evidence="3" id="KW-0804">Transcription</keyword>
<dbReference type="GO" id="GO:0043200">
    <property type="term" value="P:response to amino acid"/>
    <property type="evidence" value="ECO:0007669"/>
    <property type="project" value="TreeGrafter"/>
</dbReference>
<dbReference type="InterPro" id="IPR011008">
    <property type="entry name" value="Dimeric_a/b-barrel"/>
</dbReference>
<dbReference type="PANTHER" id="PTHR30154:SF34">
    <property type="entry name" value="TRANSCRIPTIONAL REGULATOR AZLB"/>
    <property type="match status" value="1"/>
</dbReference>
<dbReference type="GO" id="GO:0005829">
    <property type="term" value="C:cytosol"/>
    <property type="evidence" value="ECO:0007669"/>
    <property type="project" value="TreeGrafter"/>
</dbReference>
<dbReference type="Pfam" id="PF01037">
    <property type="entry name" value="AsnC_trans_reg"/>
    <property type="match status" value="1"/>
</dbReference>
<evidence type="ECO:0000259" key="4">
    <source>
        <dbReference type="PROSITE" id="PS50956"/>
    </source>
</evidence>
<dbReference type="PATRIC" id="fig|1280949.3.peg.70"/>
<keyword evidence="1" id="KW-0805">Transcription regulation</keyword>
<dbReference type="InterPro" id="IPR036388">
    <property type="entry name" value="WH-like_DNA-bd_sf"/>
</dbReference>
<dbReference type="Gene3D" id="3.30.70.920">
    <property type="match status" value="1"/>
</dbReference>
<evidence type="ECO:0000313" key="6">
    <source>
        <dbReference type="Proteomes" id="UP000027446"/>
    </source>
</evidence>
<protein>
    <submittedName>
        <fullName evidence="5">AsnC family transcriptional regulator</fullName>
    </submittedName>
</protein>